<reference evidence="1 2" key="1">
    <citation type="submission" date="2012-02" db="EMBL/GenBank/DDBJ databases">
        <title>The Genome Sequence of Parabacteroides johnsonii CL02T12C29.</title>
        <authorList>
            <consortium name="The Broad Institute Genome Sequencing Platform"/>
            <person name="Earl A."/>
            <person name="Ward D."/>
            <person name="Feldgarden M."/>
            <person name="Gevers D."/>
            <person name="Zitomersky N.L."/>
            <person name="Coyne M.J."/>
            <person name="Comstock L.E."/>
            <person name="Young S.K."/>
            <person name="Zeng Q."/>
            <person name="Gargeya S."/>
            <person name="Fitzgerald M."/>
            <person name="Haas B."/>
            <person name="Abouelleil A."/>
            <person name="Alvarado L."/>
            <person name="Arachchi H.M."/>
            <person name="Berlin A."/>
            <person name="Chapman S.B."/>
            <person name="Gearin G."/>
            <person name="Goldberg J."/>
            <person name="Griggs A."/>
            <person name="Gujja S."/>
            <person name="Hansen M."/>
            <person name="Heiman D."/>
            <person name="Howarth C."/>
            <person name="Larimer J."/>
            <person name="Lui A."/>
            <person name="MacDonald P.J.P."/>
            <person name="McCowen C."/>
            <person name="Montmayeur A."/>
            <person name="Murphy C."/>
            <person name="Neiman D."/>
            <person name="Pearson M."/>
            <person name="Priest M."/>
            <person name="Roberts A."/>
            <person name="Saif S."/>
            <person name="Shea T."/>
            <person name="Sisk P."/>
            <person name="Stolte C."/>
            <person name="Sykes S."/>
            <person name="Wortman J."/>
            <person name="Nusbaum C."/>
            <person name="Birren B."/>
        </authorList>
    </citation>
    <scope>NUCLEOTIDE SEQUENCE [LARGE SCALE GENOMIC DNA]</scope>
    <source>
        <strain evidence="1 2">CL02T12C29</strain>
    </source>
</reference>
<sequence>MGYVSSIYNCVPVGERPAKCVSCLNSFLVGQENVRKNIIVNRMKPAKCLPVLGAVIY</sequence>
<dbReference type="EMBL" id="AGZP01000036">
    <property type="protein sequence ID" value="EKN05728.1"/>
    <property type="molecule type" value="Genomic_DNA"/>
</dbReference>
<evidence type="ECO:0000313" key="2">
    <source>
        <dbReference type="Proteomes" id="UP000001218"/>
    </source>
</evidence>
<comment type="caution">
    <text evidence="1">The sequence shown here is derived from an EMBL/GenBank/DDBJ whole genome shotgun (WGS) entry which is preliminary data.</text>
</comment>
<organism evidence="1 2">
    <name type="scientific">Parabacteroides johnsonii CL02T12C29</name>
    <dbReference type="NCBI Taxonomy" id="999419"/>
    <lineage>
        <taxon>Bacteria</taxon>
        <taxon>Pseudomonadati</taxon>
        <taxon>Bacteroidota</taxon>
        <taxon>Bacteroidia</taxon>
        <taxon>Bacteroidales</taxon>
        <taxon>Tannerellaceae</taxon>
        <taxon>Parabacteroides</taxon>
    </lineage>
</organism>
<dbReference type="Proteomes" id="UP000001218">
    <property type="component" value="Unassembled WGS sequence"/>
</dbReference>
<name>K5ZQP5_9BACT</name>
<evidence type="ECO:0000313" key="1">
    <source>
        <dbReference type="EMBL" id="EKN05728.1"/>
    </source>
</evidence>
<accession>K5ZQP5</accession>
<proteinExistence type="predicted"/>
<dbReference type="AlphaFoldDB" id="K5ZQP5"/>
<protein>
    <submittedName>
        <fullName evidence="1">Uncharacterized protein</fullName>
    </submittedName>
</protein>
<gene>
    <name evidence="1" type="ORF">HMPREF1077_03709</name>
</gene>
<dbReference type="HOGENOM" id="CLU_2992560_0_0_10"/>